<feature type="compositionally biased region" description="Basic and acidic residues" evidence="1">
    <location>
        <begin position="164"/>
        <end position="190"/>
    </location>
</feature>
<comment type="caution">
    <text evidence="2">The sequence shown here is derived from an EMBL/GenBank/DDBJ whole genome shotgun (WGS) entry which is preliminary data.</text>
</comment>
<feature type="compositionally biased region" description="Polar residues" evidence="1">
    <location>
        <begin position="191"/>
        <end position="214"/>
    </location>
</feature>
<name>A0A6L2MPV6_TANCI</name>
<reference evidence="2" key="1">
    <citation type="journal article" date="2019" name="Sci. Rep.">
        <title>Draft genome of Tanacetum cinerariifolium, the natural source of mosquito coil.</title>
        <authorList>
            <person name="Yamashiro T."/>
            <person name="Shiraishi A."/>
            <person name="Satake H."/>
            <person name="Nakayama K."/>
        </authorList>
    </citation>
    <scope>NUCLEOTIDE SEQUENCE</scope>
</reference>
<evidence type="ECO:0000256" key="1">
    <source>
        <dbReference type="SAM" id="MobiDB-lite"/>
    </source>
</evidence>
<dbReference type="AlphaFoldDB" id="A0A6L2MPV6"/>
<accession>A0A6L2MPV6</accession>
<feature type="region of interest" description="Disordered" evidence="1">
    <location>
        <begin position="147"/>
        <end position="252"/>
    </location>
</feature>
<dbReference type="EMBL" id="BKCJ010007068">
    <property type="protein sequence ID" value="GEU75367.1"/>
    <property type="molecule type" value="Genomic_DNA"/>
</dbReference>
<sequence length="252" mass="27925">MHVEAPALVDFVSCDSLYDWSNLAEEGPTNFSLMAYSSVSSNSEDVRKNFSPSLIEDWISDSEDENESKPKIEKKTVKPRFAKIEFVKSKEKVKTPRKTTVKQDYEEIDGGYFAFGGNLKGRKITSRGNQSNGNACTKACDDAGTKACDDAGSKSSQDDGFQPSRDDGKKVDEYPRQESKCKDQEKEDNVNKTNNVNDAGTNGVNVVSANTNNELPFDTNMPALEDISTFNFSSDHEDDDKEADMNNMDTTI</sequence>
<organism evidence="2">
    <name type="scientific">Tanacetum cinerariifolium</name>
    <name type="common">Dalmatian daisy</name>
    <name type="synonym">Chrysanthemum cinerariifolium</name>
    <dbReference type="NCBI Taxonomy" id="118510"/>
    <lineage>
        <taxon>Eukaryota</taxon>
        <taxon>Viridiplantae</taxon>
        <taxon>Streptophyta</taxon>
        <taxon>Embryophyta</taxon>
        <taxon>Tracheophyta</taxon>
        <taxon>Spermatophyta</taxon>
        <taxon>Magnoliopsida</taxon>
        <taxon>eudicotyledons</taxon>
        <taxon>Gunneridae</taxon>
        <taxon>Pentapetalae</taxon>
        <taxon>asterids</taxon>
        <taxon>campanulids</taxon>
        <taxon>Asterales</taxon>
        <taxon>Asteraceae</taxon>
        <taxon>Asteroideae</taxon>
        <taxon>Anthemideae</taxon>
        <taxon>Anthemidinae</taxon>
        <taxon>Tanacetum</taxon>
    </lineage>
</organism>
<evidence type="ECO:0000313" key="2">
    <source>
        <dbReference type="EMBL" id="GEU75367.1"/>
    </source>
</evidence>
<proteinExistence type="predicted"/>
<protein>
    <submittedName>
        <fullName evidence="2">Uncharacterized protein</fullName>
    </submittedName>
</protein>
<gene>
    <name evidence="2" type="ORF">Tci_047345</name>
</gene>